<comment type="cofactor">
    <cofactor evidence="1 14">
        <name>heme</name>
        <dbReference type="ChEBI" id="CHEBI:30413"/>
    </cofactor>
</comment>
<keyword evidence="11 15" id="KW-0503">Monooxygenase</keyword>
<keyword evidence="9 15" id="KW-0560">Oxidoreductase</keyword>
<evidence type="ECO:0000256" key="10">
    <source>
        <dbReference type="ARBA" id="ARBA00023004"/>
    </source>
</evidence>
<sequence length="516" mass="58729">MISGLLIGVVVVGCFMRLLNVGRRERGLPPGPPTVPLLGNLHLIPAKQRHLKFAEWSRKYGDIFSIKIGPYSTVFLSSPTAIKEVVDKTSWAASSRAPNSLGELAAGGYHILLAADTILLRNVRRILLRFFSPANALRRVPVQTAETAQLLYELTTRPENFSDSIRRYTHSIAMIASYGHRISSFGSPKTQEFYLMLDRLLQIFVSPPIDLVPGLKYLPERWAPWSAMCRRSKSELSTFHLEHSTAAKMHSARYDGAEDESFLSSISKIGLSQEEYDACSYTALTLVEAGSDTSAAFLLSLILILAVYPEYQERAWREIEAVVGTARLPELEDFSRMPFVDALIKEVDRIRPIFPLGIPHFTTEEIRYKNYIVPKDTTVILNIYSMFHDPDIFEEPELFNPERFMQSEHGTRPGMDTDFRNNFSFGAGRRVCPGQDFARATMQLTTMRLIWAFRFSSAVDPKTERPIGRELEFYDTEIVVMPYPFKCQIQPRSSEHREMVMLAFEDAKPLLQRYDC</sequence>
<accession>A0A8H7DCD5</accession>
<reference evidence="16" key="1">
    <citation type="submission" date="2020-05" db="EMBL/GenBank/DDBJ databases">
        <title>Mycena genomes resolve the evolution of fungal bioluminescence.</title>
        <authorList>
            <person name="Tsai I.J."/>
        </authorList>
    </citation>
    <scope>NUCLEOTIDE SEQUENCE</scope>
    <source>
        <strain evidence="16">160909Yilan</strain>
    </source>
</reference>
<keyword evidence="7 14" id="KW-0479">Metal-binding</keyword>
<dbReference type="Gene3D" id="1.10.630.10">
    <property type="entry name" value="Cytochrome P450"/>
    <property type="match status" value="1"/>
</dbReference>
<keyword evidence="13" id="KW-0325">Glycoprotein</keyword>
<evidence type="ECO:0000256" key="6">
    <source>
        <dbReference type="ARBA" id="ARBA00022692"/>
    </source>
</evidence>
<evidence type="ECO:0000256" key="15">
    <source>
        <dbReference type="RuleBase" id="RU000461"/>
    </source>
</evidence>
<evidence type="ECO:0000256" key="8">
    <source>
        <dbReference type="ARBA" id="ARBA00022989"/>
    </source>
</evidence>
<dbReference type="PRINTS" id="PR00385">
    <property type="entry name" value="P450"/>
</dbReference>
<dbReference type="AlphaFoldDB" id="A0A8H7DCD5"/>
<keyword evidence="17" id="KW-1185">Reference proteome</keyword>
<dbReference type="GO" id="GO:0016020">
    <property type="term" value="C:membrane"/>
    <property type="evidence" value="ECO:0007669"/>
    <property type="project" value="UniProtKB-SubCell"/>
</dbReference>
<dbReference type="OrthoDB" id="1103324at2759"/>
<evidence type="ECO:0000256" key="11">
    <source>
        <dbReference type="ARBA" id="ARBA00023033"/>
    </source>
</evidence>
<protein>
    <submittedName>
        <fullName evidence="16">Cytochrome P450</fullName>
    </submittedName>
</protein>
<comment type="pathway">
    <text evidence="3">Secondary metabolite biosynthesis.</text>
</comment>
<name>A0A8H7DCD5_9AGAR</name>
<evidence type="ECO:0000256" key="2">
    <source>
        <dbReference type="ARBA" id="ARBA00004167"/>
    </source>
</evidence>
<feature type="binding site" description="axial binding residue" evidence="14">
    <location>
        <position position="432"/>
    </location>
    <ligand>
        <name>heme</name>
        <dbReference type="ChEBI" id="CHEBI:30413"/>
    </ligand>
    <ligandPart>
        <name>Fe</name>
        <dbReference type="ChEBI" id="CHEBI:18248"/>
    </ligandPart>
</feature>
<proteinExistence type="inferred from homology"/>
<keyword evidence="8" id="KW-1133">Transmembrane helix</keyword>
<dbReference type="PANTHER" id="PTHR46300:SF2">
    <property type="entry name" value="CYTOCHROME P450 MONOOXYGENASE ALNH-RELATED"/>
    <property type="match status" value="1"/>
</dbReference>
<dbReference type="EMBL" id="JACAZH010000006">
    <property type="protein sequence ID" value="KAF7366446.1"/>
    <property type="molecule type" value="Genomic_DNA"/>
</dbReference>
<dbReference type="Proteomes" id="UP000623467">
    <property type="component" value="Unassembled WGS sequence"/>
</dbReference>
<evidence type="ECO:0000256" key="14">
    <source>
        <dbReference type="PIRSR" id="PIRSR602401-1"/>
    </source>
</evidence>
<evidence type="ECO:0000313" key="17">
    <source>
        <dbReference type="Proteomes" id="UP000623467"/>
    </source>
</evidence>
<dbReference type="GO" id="GO:0016705">
    <property type="term" value="F:oxidoreductase activity, acting on paired donors, with incorporation or reduction of molecular oxygen"/>
    <property type="evidence" value="ECO:0007669"/>
    <property type="project" value="InterPro"/>
</dbReference>
<dbReference type="InterPro" id="IPR001128">
    <property type="entry name" value="Cyt_P450"/>
</dbReference>
<keyword evidence="5 14" id="KW-0349">Heme</keyword>
<dbReference type="PRINTS" id="PR00463">
    <property type="entry name" value="EP450I"/>
</dbReference>
<dbReference type="GO" id="GO:0020037">
    <property type="term" value="F:heme binding"/>
    <property type="evidence" value="ECO:0007669"/>
    <property type="project" value="InterPro"/>
</dbReference>
<evidence type="ECO:0000256" key="5">
    <source>
        <dbReference type="ARBA" id="ARBA00022617"/>
    </source>
</evidence>
<dbReference type="PANTHER" id="PTHR46300">
    <property type="entry name" value="P450, PUTATIVE (EUROFUNG)-RELATED-RELATED"/>
    <property type="match status" value="1"/>
</dbReference>
<evidence type="ECO:0000256" key="3">
    <source>
        <dbReference type="ARBA" id="ARBA00005179"/>
    </source>
</evidence>
<dbReference type="GO" id="GO:0005506">
    <property type="term" value="F:iron ion binding"/>
    <property type="evidence" value="ECO:0007669"/>
    <property type="project" value="InterPro"/>
</dbReference>
<organism evidence="16 17">
    <name type="scientific">Mycena sanguinolenta</name>
    <dbReference type="NCBI Taxonomy" id="230812"/>
    <lineage>
        <taxon>Eukaryota</taxon>
        <taxon>Fungi</taxon>
        <taxon>Dikarya</taxon>
        <taxon>Basidiomycota</taxon>
        <taxon>Agaricomycotina</taxon>
        <taxon>Agaricomycetes</taxon>
        <taxon>Agaricomycetidae</taxon>
        <taxon>Agaricales</taxon>
        <taxon>Marasmiineae</taxon>
        <taxon>Mycenaceae</taxon>
        <taxon>Mycena</taxon>
    </lineage>
</organism>
<evidence type="ECO:0000256" key="7">
    <source>
        <dbReference type="ARBA" id="ARBA00022723"/>
    </source>
</evidence>
<keyword evidence="12" id="KW-0472">Membrane</keyword>
<dbReference type="InterPro" id="IPR002401">
    <property type="entry name" value="Cyt_P450_E_grp-I"/>
</dbReference>
<keyword evidence="6" id="KW-0812">Transmembrane</keyword>
<dbReference type="SUPFAM" id="SSF48264">
    <property type="entry name" value="Cytochrome P450"/>
    <property type="match status" value="1"/>
</dbReference>
<comment type="subcellular location">
    <subcellularLocation>
        <location evidence="2">Membrane</location>
        <topology evidence="2">Single-pass membrane protein</topology>
    </subcellularLocation>
</comment>
<dbReference type="InterPro" id="IPR017972">
    <property type="entry name" value="Cyt_P450_CS"/>
</dbReference>
<evidence type="ECO:0000256" key="1">
    <source>
        <dbReference type="ARBA" id="ARBA00001971"/>
    </source>
</evidence>
<dbReference type="Pfam" id="PF00067">
    <property type="entry name" value="p450"/>
    <property type="match status" value="1"/>
</dbReference>
<dbReference type="GO" id="GO:0004497">
    <property type="term" value="F:monooxygenase activity"/>
    <property type="evidence" value="ECO:0007669"/>
    <property type="project" value="UniProtKB-KW"/>
</dbReference>
<gene>
    <name evidence="16" type="ORF">MSAN_00901500</name>
</gene>
<dbReference type="InterPro" id="IPR036396">
    <property type="entry name" value="Cyt_P450_sf"/>
</dbReference>
<evidence type="ECO:0000256" key="9">
    <source>
        <dbReference type="ARBA" id="ARBA00023002"/>
    </source>
</evidence>
<comment type="caution">
    <text evidence="16">The sequence shown here is derived from an EMBL/GenBank/DDBJ whole genome shotgun (WGS) entry which is preliminary data.</text>
</comment>
<evidence type="ECO:0000256" key="12">
    <source>
        <dbReference type="ARBA" id="ARBA00023136"/>
    </source>
</evidence>
<dbReference type="PROSITE" id="PS00086">
    <property type="entry name" value="CYTOCHROME_P450"/>
    <property type="match status" value="1"/>
</dbReference>
<evidence type="ECO:0000313" key="16">
    <source>
        <dbReference type="EMBL" id="KAF7366446.1"/>
    </source>
</evidence>
<evidence type="ECO:0000256" key="13">
    <source>
        <dbReference type="ARBA" id="ARBA00023180"/>
    </source>
</evidence>
<dbReference type="InterPro" id="IPR050364">
    <property type="entry name" value="Cytochrome_P450_fung"/>
</dbReference>
<evidence type="ECO:0000256" key="4">
    <source>
        <dbReference type="ARBA" id="ARBA00010617"/>
    </source>
</evidence>
<keyword evidence="10 14" id="KW-0408">Iron</keyword>
<comment type="similarity">
    <text evidence="4 15">Belongs to the cytochrome P450 family.</text>
</comment>